<evidence type="ECO:0000313" key="5">
    <source>
        <dbReference type="Proteomes" id="UP000199488"/>
    </source>
</evidence>
<keyword evidence="5" id="KW-1185">Reference proteome</keyword>
<comment type="similarity">
    <text evidence="2">Belongs to the UPF0291 family.</text>
</comment>
<reference evidence="4 5" key="1">
    <citation type="submission" date="2016-10" db="EMBL/GenBank/DDBJ databases">
        <authorList>
            <person name="de Groot N.N."/>
        </authorList>
    </citation>
    <scope>NUCLEOTIDE SEQUENCE [LARGE SCALE GENOMIC DNA]</scope>
    <source>
        <strain evidence="4 5">DSM 23126</strain>
    </source>
</reference>
<dbReference type="GO" id="GO:0005737">
    <property type="term" value="C:cytoplasm"/>
    <property type="evidence" value="ECO:0007669"/>
    <property type="project" value="UniProtKB-SubCell"/>
</dbReference>
<organism evidence="4 5">
    <name type="scientific">Marinococcus luteus</name>
    <dbReference type="NCBI Taxonomy" id="1122204"/>
    <lineage>
        <taxon>Bacteria</taxon>
        <taxon>Bacillati</taxon>
        <taxon>Bacillota</taxon>
        <taxon>Bacilli</taxon>
        <taxon>Bacillales</taxon>
        <taxon>Bacillaceae</taxon>
        <taxon>Marinococcus</taxon>
    </lineage>
</organism>
<dbReference type="InterPro" id="IPR009242">
    <property type="entry name" value="DUF896"/>
</dbReference>
<protein>
    <recommendedName>
        <fullName evidence="2">UPF0291 protein SAMN05421781_1829</fullName>
    </recommendedName>
</protein>
<dbReference type="EMBL" id="FNNC01000003">
    <property type="protein sequence ID" value="SDW58137.1"/>
    <property type="molecule type" value="Genomic_DNA"/>
</dbReference>
<proteinExistence type="inferred from homology"/>
<feature type="compositionally biased region" description="Basic and acidic residues" evidence="3">
    <location>
        <begin position="61"/>
        <end position="70"/>
    </location>
</feature>
<dbReference type="STRING" id="1122204.SAMN05421781_1829"/>
<dbReference type="SUPFAM" id="SSF158221">
    <property type="entry name" value="YnzC-like"/>
    <property type="match status" value="1"/>
</dbReference>
<gene>
    <name evidence="4" type="ORF">SAMN05421781_1829</name>
</gene>
<dbReference type="RefSeq" id="WP_091614044.1">
    <property type="nucleotide sequence ID" value="NZ_FNNC01000003.1"/>
</dbReference>
<accession>A0A1H2UPS2</accession>
<dbReference type="PANTHER" id="PTHR37300:SF2">
    <property type="entry name" value="UPF0291 PROTEIN BC_1827"/>
    <property type="match status" value="1"/>
</dbReference>
<dbReference type="Gene3D" id="1.10.287.540">
    <property type="entry name" value="Helix hairpin bin"/>
    <property type="match status" value="1"/>
</dbReference>
<dbReference type="Pfam" id="PF05979">
    <property type="entry name" value="DUF896"/>
    <property type="match status" value="1"/>
</dbReference>
<dbReference type="HAMAP" id="MF_01103">
    <property type="entry name" value="UPF0291"/>
    <property type="match status" value="1"/>
</dbReference>
<dbReference type="OrthoDB" id="390105at2"/>
<name>A0A1H2UPS2_9BACI</name>
<dbReference type="PANTHER" id="PTHR37300">
    <property type="entry name" value="UPF0291 PROTEIN CBO2609/CLC_2481"/>
    <property type="match status" value="1"/>
</dbReference>
<sequence length="70" mass="7983">MIATLPRINELARKKVNQGLTAQEQQEQKQLREEYLQMIRGSMEATLLTTTVQDPEGNDVTPDKLKNIQS</sequence>
<comment type="subcellular location">
    <subcellularLocation>
        <location evidence="2">Cytoplasm</location>
    </subcellularLocation>
</comment>
<dbReference type="AlphaFoldDB" id="A0A1H2UPS2"/>
<evidence type="ECO:0000256" key="2">
    <source>
        <dbReference type="HAMAP-Rule" id="MF_01103"/>
    </source>
</evidence>
<evidence type="ECO:0000256" key="3">
    <source>
        <dbReference type="SAM" id="MobiDB-lite"/>
    </source>
</evidence>
<evidence type="ECO:0000313" key="4">
    <source>
        <dbReference type="EMBL" id="SDW58137.1"/>
    </source>
</evidence>
<dbReference type="Proteomes" id="UP000199488">
    <property type="component" value="Unassembled WGS sequence"/>
</dbReference>
<evidence type="ECO:0000256" key="1">
    <source>
        <dbReference type="ARBA" id="ARBA00022490"/>
    </source>
</evidence>
<keyword evidence="1 2" id="KW-0963">Cytoplasm</keyword>
<feature type="region of interest" description="Disordered" evidence="3">
    <location>
        <begin position="47"/>
        <end position="70"/>
    </location>
</feature>